<dbReference type="EMBL" id="JAGIKT010000072">
    <property type="protein sequence ID" value="MBP0114948.1"/>
    <property type="molecule type" value="Genomic_DNA"/>
</dbReference>
<dbReference type="SUPFAM" id="SSF53720">
    <property type="entry name" value="ALDH-like"/>
    <property type="match status" value="1"/>
</dbReference>
<sequence length="127" mass="13912">MTDDSCRRATLMLRIAQGSGNTPKSLARSRRSTADDRSARLTTESVQHAAGLFEYYAGSADKLHGSTVRMGSDTTALVEREPFGPWALFRPRSLAKYSCRWRPATRCGCVGRALNRVSSLSSAKNGR</sequence>
<evidence type="ECO:0000313" key="4">
    <source>
        <dbReference type="EMBL" id="MBP0114948.1"/>
    </source>
</evidence>
<proteinExistence type="predicted"/>
<keyword evidence="1" id="KW-0560">Oxidoreductase</keyword>
<evidence type="ECO:0000256" key="1">
    <source>
        <dbReference type="ARBA" id="ARBA00023002"/>
    </source>
</evidence>
<dbReference type="Gene3D" id="3.40.605.10">
    <property type="entry name" value="Aldehyde Dehydrogenase, Chain A, domain 1"/>
    <property type="match status" value="1"/>
</dbReference>
<feature type="domain" description="Aldehyde dehydrogenase" evidence="3">
    <location>
        <begin position="7"/>
        <end position="91"/>
    </location>
</feature>
<comment type="caution">
    <text evidence="4">The sequence shown here is derived from an EMBL/GenBank/DDBJ whole genome shotgun (WGS) entry which is preliminary data.</text>
</comment>
<keyword evidence="5" id="KW-1185">Reference proteome</keyword>
<dbReference type="Pfam" id="PF00171">
    <property type="entry name" value="Aldedh"/>
    <property type="match status" value="1"/>
</dbReference>
<dbReference type="RefSeq" id="WP_209296224.1">
    <property type="nucleotide sequence ID" value="NZ_JAGIKT010000072.1"/>
</dbReference>
<reference evidence="4 5" key="1">
    <citation type="submission" date="2021-03" db="EMBL/GenBank/DDBJ databases">
        <title>Genome Sequence of Bradyrhizobium vignae strain ISRA400.</title>
        <authorList>
            <person name="Tisa L.S."/>
            <person name="Svistoonoff S."/>
            <person name="Hocher V."/>
            <person name="Fall S."/>
            <person name="Zaiya A."/>
            <person name="Naing D."/>
            <person name="Niang N."/>
            <person name="Diouf A."/>
            <person name="Dasylva M.C."/>
            <person name="Toure O."/>
            <person name="Gueye M."/>
            <person name="Gully D."/>
            <person name="Tisseyre P."/>
            <person name="Simpson S."/>
            <person name="Morris K."/>
            <person name="Thomas W.K."/>
        </authorList>
    </citation>
    <scope>NUCLEOTIDE SEQUENCE [LARGE SCALE GENOMIC DNA]</scope>
    <source>
        <strain evidence="4 5">ISRA400</strain>
    </source>
</reference>
<evidence type="ECO:0000256" key="2">
    <source>
        <dbReference type="SAM" id="MobiDB-lite"/>
    </source>
</evidence>
<gene>
    <name evidence="4" type="ORF">JWS04_28550</name>
</gene>
<dbReference type="Proteomes" id="UP000669317">
    <property type="component" value="Unassembled WGS sequence"/>
</dbReference>
<dbReference type="InterPro" id="IPR015590">
    <property type="entry name" value="Aldehyde_DH_dom"/>
</dbReference>
<dbReference type="InterPro" id="IPR016161">
    <property type="entry name" value="Ald_DH/histidinol_DH"/>
</dbReference>
<name>A0ABS4A3F4_9BRAD</name>
<protein>
    <submittedName>
        <fullName evidence="4">Aldehyde dehydrogenase family protein</fullName>
    </submittedName>
</protein>
<accession>A0ABS4A3F4</accession>
<evidence type="ECO:0000313" key="5">
    <source>
        <dbReference type="Proteomes" id="UP000669317"/>
    </source>
</evidence>
<feature type="region of interest" description="Disordered" evidence="2">
    <location>
        <begin position="19"/>
        <end position="42"/>
    </location>
</feature>
<organism evidence="4 5">
    <name type="scientific">Bradyrhizobium vignae</name>
    <dbReference type="NCBI Taxonomy" id="1549949"/>
    <lineage>
        <taxon>Bacteria</taxon>
        <taxon>Pseudomonadati</taxon>
        <taxon>Pseudomonadota</taxon>
        <taxon>Alphaproteobacteria</taxon>
        <taxon>Hyphomicrobiales</taxon>
        <taxon>Nitrobacteraceae</taxon>
        <taxon>Bradyrhizobium</taxon>
    </lineage>
</organism>
<evidence type="ECO:0000259" key="3">
    <source>
        <dbReference type="Pfam" id="PF00171"/>
    </source>
</evidence>
<dbReference type="InterPro" id="IPR016162">
    <property type="entry name" value="Ald_DH_N"/>
</dbReference>